<gene>
    <name evidence="1" type="ORF">SOO65_03395</name>
</gene>
<proteinExistence type="predicted"/>
<dbReference type="SUPFAM" id="SSF52172">
    <property type="entry name" value="CheY-like"/>
    <property type="match status" value="1"/>
</dbReference>
<accession>A0AAX4HSA3</accession>
<organism evidence="1 2">
    <name type="scientific">Peredibacter starrii</name>
    <dbReference type="NCBI Taxonomy" id="28202"/>
    <lineage>
        <taxon>Bacteria</taxon>
        <taxon>Pseudomonadati</taxon>
        <taxon>Bdellovibrionota</taxon>
        <taxon>Bacteriovoracia</taxon>
        <taxon>Bacteriovoracales</taxon>
        <taxon>Bacteriovoracaceae</taxon>
        <taxon>Peredibacter</taxon>
    </lineage>
</organism>
<dbReference type="KEGG" id="psti:SOO65_03395"/>
<name>A0AAX4HSA3_9BACT</name>
<evidence type="ECO:0000313" key="2">
    <source>
        <dbReference type="Proteomes" id="UP001324634"/>
    </source>
</evidence>
<reference evidence="1 2" key="1">
    <citation type="submission" date="2023-11" db="EMBL/GenBank/DDBJ databases">
        <title>Peredibacter starrii A3.12.</title>
        <authorList>
            <person name="Mitchell R.J."/>
        </authorList>
    </citation>
    <scope>NUCLEOTIDE SEQUENCE [LARGE SCALE GENOMIC DNA]</scope>
    <source>
        <strain evidence="1 2">A3.12</strain>
    </source>
</reference>
<sequence>MNRYDGNTILIVDIDRVYGTQLAEVLASQGARTSFGSSIAEAKELLLQFDFDIVISNYYLTDGIIFQLIDWCEKNIRTLPIFTAMGNPLPGELDLLRKQSIADVFSKGDRNRMFTGISNLLFDFKEFQGNLQEMISPSEVMIELKVKEERMFARPIEIADDCIYLLLKQQFQAGMFGIMNFSLREKKEVQHFVIPGFFAGEFAEGQQFRINRTYQGHWKIFLDHMQDKQMNISNFLKKAAGH</sequence>
<protein>
    <recommendedName>
        <fullName evidence="3">Response regulatory domain-containing protein</fullName>
    </recommendedName>
</protein>
<dbReference type="InterPro" id="IPR011006">
    <property type="entry name" value="CheY-like_superfamily"/>
</dbReference>
<dbReference type="Proteomes" id="UP001324634">
    <property type="component" value="Chromosome"/>
</dbReference>
<keyword evidence="2" id="KW-1185">Reference proteome</keyword>
<evidence type="ECO:0008006" key="3">
    <source>
        <dbReference type="Google" id="ProtNLM"/>
    </source>
</evidence>
<dbReference type="AlphaFoldDB" id="A0AAX4HSA3"/>
<dbReference type="RefSeq" id="WP_321396934.1">
    <property type="nucleotide sequence ID" value="NZ_CP139487.1"/>
</dbReference>
<dbReference type="EMBL" id="CP139487">
    <property type="protein sequence ID" value="WPU65784.1"/>
    <property type="molecule type" value="Genomic_DNA"/>
</dbReference>
<evidence type="ECO:0000313" key="1">
    <source>
        <dbReference type="EMBL" id="WPU65784.1"/>
    </source>
</evidence>
<dbReference type="Gene3D" id="3.40.50.2300">
    <property type="match status" value="1"/>
</dbReference>